<protein>
    <recommendedName>
        <fullName evidence="3">DedA family protein</fullName>
    </recommendedName>
</protein>
<dbReference type="InterPro" id="IPR051311">
    <property type="entry name" value="DedA_domain"/>
</dbReference>
<evidence type="ECO:0000313" key="2">
    <source>
        <dbReference type="EMBL" id="SVD12141.1"/>
    </source>
</evidence>
<organism evidence="2">
    <name type="scientific">marine metagenome</name>
    <dbReference type="NCBI Taxonomy" id="408172"/>
    <lineage>
        <taxon>unclassified sequences</taxon>
        <taxon>metagenomes</taxon>
        <taxon>ecological metagenomes</taxon>
    </lineage>
</organism>
<name>A0A382STA4_9ZZZZ</name>
<gene>
    <name evidence="2" type="ORF">METZ01_LOCUS364995</name>
</gene>
<feature type="non-terminal residue" evidence="2">
    <location>
        <position position="104"/>
    </location>
</feature>
<dbReference type="PANTHER" id="PTHR42709:SF11">
    <property type="entry name" value="DEDA FAMILY PROTEIN"/>
    <property type="match status" value="1"/>
</dbReference>
<reference evidence="2" key="1">
    <citation type="submission" date="2018-05" db="EMBL/GenBank/DDBJ databases">
        <authorList>
            <person name="Lanie J.A."/>
            <person name="Ng W.-L."/>
            <person name="Kazmierczak K.M."/>
            <person name="Andrzejewski T.M."/>
            <person name="Davidsen T.M."/>
            <person name="Wayne K.J."/>
            <person name="Tettelin H."/>
            <person name="Glass J.I."/>
            <person name="Rusch D."/>
            <person name="Podicherti R."/>
            <person name="Tsui H.-C.T."/>
            <person name="Winkler M.E."/>
        </authorList>
    </citation>
    <scope>NUCLEOTIDE SEQUENCE</scope>
</reference>
<keyword evidence="1" id="KW-0812">Transmembrane</keyword>
<evidence type="ECO:0000256" key="1">
    <source>
        <dbReference type="SAM" id="Phobius"/>
    </source>
</evidence>
<dbReference type="EMBL" id="UINC01130827">
    <property type="protein sequence ID" value="SVD12141.1"/>
    <property type="molecule type" value="Genomic_DNA"/>
</dbReference>
<accession>A0A382STA4</accession>
<keyword evidence="1" id="KW-1133">Transmembrane helix</keyword>
<feature type="transmembrane region" description="Helical" evidence="1">
    <location>
        <begin position="32"/>
        <end position="58"/>
    </location>
</feature>
<evidence type="ECO:0008006" key="3">
    <source>
        <dbReference type="Google" id="ProtNLM"/>
    </source>
</evidence>
<proteinExistence type="predicted"/>
<sequence>MNNTDSDETPPSTKNPLKRLYHWILSWTEHPAGAWVLFGIAFAESSFFPIPPDVLLIALTLGKREKAWRYALICTGGSLLGGILGYAIGWGLWESSREFCFQYV</sequence>
<dbReference type="GO" id="GO:0005886">
    <property type="term" value="C:plasma membrane"/>
    <property type="evidence" value="ECO:0007669"/>
    <property type="project" value="TreeGrafter"/>
</dbReference>
<keyword evidence="1" id="KW-0472">Membrane</keyword>
<dbReference type="PANTHER" id="PTHR42709">
    <property type="entry name" value="ALKALINE PHOSPHATASE LIKE PROTEIN"/>
    <property type="match status" value="1"/>
</dbReference>
<dbReference type="AlphaFoldDB" id="A0A382STA4"/>
<feature type="transmembrane region" description="Helical" evidence="1">
    <location>
        <begin position="70"/>
        <end position="93"/>
    </location>
</feature>